<evidence type="ECO:0000256" key="2">
    <source>
        <dbReference type="ARBA" id="ARBA00022448"/>
    </source>
</evidence>
<keyword evidence="5 7" id="KW-1133">Transmembrane helix</keyword>
<dbReference type="InterPro" id="IPR035906">
    <property type="entry name" value="MetI-like_sf"/>
</dbReference>
<evidence type="ECO:0000313" key="9">
    <source>
        <dbReference type="EMBL" id="NJC21619.1"/>
    </source>
</evidence>
<comment type="similarity">
    <text evidence="7">Belongs to the binding-protein-dependent transport system permease family.</text>
</comment>
<dbReference type="Gene3D" id="1.10.3720.10">
    <property type="entry name" value="MetI-like"/>
    <property type="match status" value="1"/>
</dbReference>
<evidence type="ECO:0000256" key="3">
    <source>
        <dbReference type="ARBA" id="ARBA00022475"/>
    </source>
</evidence>
<proteinExistence type="inferred from homology"/>
<sequence>MSSPDTAVVVSAAKAKPLTRKPRKNVDKGGGGRTASIFLIPFFALFILTMIAPVIYSLGLSFFSERSSGLGFGGAETLFVGLENYQHVLGSETFVSGFVRLGLYCLMYIPLMLGGAIFLALLLDSVVARAKKTFQVLLFLPHAVPGAIAALIWTYLYSPGVSPIVSTLANGGITIDFFSAELVLRAMVNIGVWEWTGYNVIILFTALQAVPRDVLEAAVVDGASQLRTAISIKLPLIAPALGVIMLFTTIATLQLFTEPQILTKATPAVTGTFVPNMWAYDAAFNRQDLNLAAAASIIIALLAAVLSFVVTRFSSRSSKG</sequence>
<comment type="subcellular location">
    <subcellularLocation>
        <location evidence="1 7">Cell membrane</location>
        <topology evidence="1 7">Multi-pass membrane protein</topology>
    </subcellularLocation>
</comment>
<reference evidence="9 10" key="1">
    <citation type="submission" date="2020-03" db="EMBL/GenBank/DDBJ databases">
        <title>Sequencing the genomes of 1000 actinobacteria strains.</title>
        <authorList>
            <person name="Klenk H.-P."/>
        </authorList>
    </citation>
    <scope>NUCLEOTIDE SEQUENCE [LARGE SCALE GENOMIC DNA]</scope>
    <source>
        <strain evidence="9 10">DSM 16403</strain>
    </source>
</reference>
<keyword evidence="10" id="KW-1185">Reference proteome</keyword>
<name>A0A846RKF8_9MICC</name>
<keyword evidence="2 7" id="KW-0813">Transport</keyword>
<keyword evidence="3" id="KW-1003">Cell membrane</keyword>
<dbReference type="PANTHER" id="PTHR30193:SF41">
    <property type="entry name" value="DIACETYLCHITOBIOSE UPTAKE SYSTEM PERMEASE PROTEIN NGCF"/>
    <property type="match status" value="1"/>
</dbReference>
<feature type="transmembrane region" description="Helical" evidence="7">
    <location>
        <begin position="136"/>
        <end position="158"/>
    </location>
</feature>
<organism evidence="9 10">
    <name type="scientific">Arthrobacter pigmenti</name>
    <dbReference type="NCBI Taxonomy" id="271432"/>
    <lineage>
        <taxon>Bacteria</taxon>
        <taxon>Bacillati</taxon>
        <taxon>Actinomycetota</taxon>
        <taxon>Actinomycetes</taxon>
        <taxon>Micrococcales</taxon>
        <taxon>Micrococcaceae</taxon>
        <taxon>Arthrobacter</taxon>
    </lineage>
</organism>
<dbReference type="InterPro" id="IPR051393">
    <property type="entry name" value="ABC_transporter_permease"/>
</dbReference>
<dbReference type="PANTHER" id="PTHR30193">
    <property type="entry name" value="ABC TRANSPORTER PERMEASE PROTEIN"/>
    <property type="match status" value="1"/>
</dbReference>
<evidence type="ECO:0000256" key="4">
    <source>
        <dbReference type="ARBA" id="ARBA00022692"/>
    </source>
</evidence>
<dbReference type="SUPFAM" id="SSF161098">
    <property type="entry name" value="MetI-like"/>
    <property type="match status" value="1"/>
</dbReference>
<feature type="transmembrane region" description="Helical" evidence="7">
    <location>
        <begin position="291"/>
        <end position="310"/>
    </location>
</feature>
<dbReference type="AlphaFoldDB" id="A0A846RKF8"/>
<gene>
    <name evidence="9" type="ORF">BJ994_000695</name>
</gene>
<dbReference type="CDD" id="cd06261">
    <property type="entry name" value="TM_PBP2"/>
    <property type="match status" value="1"/>
</dbReference>
<feature type="domain" description="ABC transmembrane type-1" evidence="8">
    <location>
        <begin position="102"/>
        <end position="310"/>
    </location>
</feature>
<evidence type="ECO:0000259" key="8">
    <source>
        <dbReference type="PROSITE" id="PS50928"/>
    </source>
</evidence>
<dbReference type="GO" id="GO:0005886">
    <property type="term" value="C:plasma membrane"/>
    <property type="evidence" value="ECO:0007669"/>
    <property type="project" value="UniProtKB-SubCell"/>
</dbReference>
<feature type="transmembrane region" description="Helical" evidence="7">
    <location>
        <begin position="37"/>
        <end position="58"/>
    </location>
</feature>
<protein>
    <submittedName>
        <fullName evidence="9">Multiple sugar transport system permease protein</fullName>
    </submittedName>
</protein>
<evidence type="ECO:0000256" key="7">
    <source>
        <dbReference type="RuleBase" id="RU363032"/>
    </source>
</evidence>
<evidence type="ECO:0000256" key="1">
    <source>
        <dbReference type="ARBA" id="ARBA00004651"/>
    </source>
</evidence>
<keyword evidence="6 7" id="KW-0472">Membrane</keyword>
<dbReference type="RefSeq" id="WP_167991523.1">
    <property type="nucleotide sequence ID" value="NZ_JAATJL010000001.1"/>
</dbReference>
<evidence type="ECO:0000256" key="5">
    <source>
        <dbReference type="ARBA" id="ARBA00022989"/>
    </source>
</evidence>
<dbReference type="EMBL" id="JAATJL010000001">
    <property type="protein sequence ID" value="NJC21619.1"/>
    <property type="molecule type" value="Genomic_DNA"/>
</dbReference>
<dbReference type="InterPro" id="IPR000515">
    <property type="entry name" value="MetI-like"/>
</dbReference>
<evidence type="ECO:0000256" key="6">
    <source>
        <dbReference type="ARBA" id="ARBA00023136"/>
    </source>
</evidence>
<feature type="transmembrane region" description="Helical" evidence="7">
    <location>
        <begin position="234"/>
        <end position="256"/>
    </location>
</feature>
<keyword evidence="9" id="KW-0762">Sugar transport</keyword>
<dbReference type="Pfam" id="PF00528">
    <property type="entry name" value="BPD_transp_1"/>
    <property type="match status" value="1"/>
</dbReference>
<dbReference type="PROSITE" id="PS50928">
    <property type="entry name" value="ABC_TM1"/>
    <property type="match status" value="1"/>
</dbReference>
<dbReference type="GO" id="GO:0055085">
    <property type="term" value="P:transmembrane transport"/>
    <property type="evidence" value="ECO:0007669"/>
    <property type="project" value="InterPro"/>
</dbReference>
<dbReference type="Proteomes" id="UP000547458">
    <property type="component" value="Unassembled WGS sequence"/>
</dbReference>
<accession>A0A846RKF8</accession>
<feature type="transmembrane region" description="Helical" evidence="7">
    <location>
        <begin position="101"/>
        <end position="124"/>
    </location>
</feature>
<comment type="caution">
    <text evidence="9">The sequence shown here is derived from an EMBL/GenBank/DDBJ whole genome shotgun (WGS) entry which is preliminary data.</text>
</comment>
<evidence type="ECO:0000313" key="10">
    <source>
        <dbReference type="Proteomes" id="UP000547458"/>
    </source>
</evidence>
<keyword evidence="4 7" id="KW-0812">Transmembrane</keyword>